<dbReference type="InterPro" id="IPR036188">
    <property type="entry name" value="FAD/NAD-bd_sf"/>
</dbReference>
<dbReference type="Proteomes" id="UP000721236">
    <property type="component" value="Unassembled WGS sequence"/>
</dbReference>
<dbReference type="Gene3D" id="3.50.50.60">
    <property type="entry name" value="FAD/NAD(P)-binding domain"/>
    <property type="match status" value="1"/>
</dbReference>
<comment type="similarity">
    <text evidence="3">Belongs to the lysine N(6)-hydroxylase/L-ornithine N(5)-oxygenase family.</text>
</comment>
<comment type="caution">
    <text evidence="8">The sequence shown here is derived from an EMBL/GenBank/DDBJ whole genome shotgun (WGS) entry which is preliminary data.</text>
</comment>
<comment type="cofactor">
    <cofactor evidence="1">
        <name>FAD</name>
        <dbReference type="ChEBI" id="CHEBI:57692"/>
    </cofactor>
</comment>
<dbReference type="RefSeq" id="WP_224043246.1">
    <property type="nucleotide sequence ID" value="NZ_CAJZAH010000004.1"/>
</dbReference>
<keyword evidence="6" id="KW-0521">NADP</keyword>
<dbReference type="Pfam" id="PF13434">
    <property type="entry name" value="Lys_Orn_oxgnase"/>
    <property type="match status" value="1"/>
</dbReference>
<reference evidence="8 9" key="1">
    <citation type="submission" date="2021-08" db="EMBL/GenBank/DDBJ databases">
        <authorList>
            <person name="Peeters C."/>
        </authorList>
    </citation>
    <scope>NUCLEOTIDE SEQUENCE [LARGE SCALE GENOMIC DNA]</scope>
    <source>
        <strain evidence="8 9">LMG 21510</strain>
    </source>
</reference>
<name>A0ABM8XFY5_9BURK</name>
<dbReference type="PRINTS" id="PR00368">
    <property type="entry name" value="FADPNR"/>
</dbReference>
<evidence type="ECO:0000256" key="6">
    <source>
        <dbReference type="ARBA" id="ARBA00022857"/>
    </source>
</evidence>
<organism evidence="8 9">
    <name type="scientific">Cupriavidus respiraculi</name>
    <dbReference type="NCBI Taxonomy" id="195930"/>
    <lineage>
        <taxon>Bacteria</taxon>
        <taxon>Pseudomonadati</taxon>
        <taxon>Pseudomonadota</taxon>
        <taxon>Betaproteobacteria</taxon>
        <taxon>Burkholderiales</taxon>
        <taxon>Burkholderiaceae</taxon>
        <taxon>Cupriavidus</taxon>
    </lineage>
</organism>
<dbReference type="PANTHER" id="PTHR42802:SF1">
    <property type="entry name" value="L-ORNITHINE N(5)-MONOOXYGENASE"/>
    <property type="match status" value="1"/>
</dbReference>
<dbReference type="PANTHER" id="PTHR42802">
    <property type="entry name" value="MONOOXYGENASE"/>
    <property type="match status" value="1"/>
</dbReference>
<dbReference type="InterPro" id="IPR025700">
    <property type="entry name" value="Lys/Orn_oxygenase"/>
</dbReference>
<keyword evidence="4" id="KW-0285">Flavoprotein</keyword>
<dbReference type="GO" id="GO:0016491">
    <property type="term" value="F:oxidoreductase activity"/>
    <property type="evidence" value="ECO:0007669"/>
    <property type="project" value="UniProtKB-KW"/>
</dbReference>
<dbReference type="EC" id="1.14.13.195" evidence="8"/>
<evidence type="ECO:0000313" key="9">
    <source>
        <dbReference type="Proteomes" id="UP000721236"/>
    </source>
</evidence>
<evidence type="ECO:0000256" key="7">
    <source>
        <dbReference type="ARBA" id="ARBA00023002"/>
    </source>
</evidence>
<evidence type="ECO:0000256" key="2">
    <source>
        <dbReference type="ARBA" id="ARBA00004924"/>
    </source>
</evidence>
<evidence type="ECO:0000256" key="3">
    <source>
        <dbReference type="ARBA" id="ARBA00007588"/>
    </source>
</evidence>
<evidence type="ECO:0000313" key="8">
    <source>
        <dbReference type="EMBL" id="CAG9179049.1"/>
    </source>
</evidence>
<keyword evidence="7 8" id="KW-0560">Oxidoreductase</keyword>
<protein>
    <submittedName>
        <fullName evidence="8">L-ornithine N(5)-monooxygenase</fullName>
        <ecNumber evidence="8">1.14.13.195</ecNumber>
    </submittedName>
</protein>
<keyword evidence="5" id="KW-0274">FAD</keyword>
<sequence length="464" mass="51523">MNSSALEYDFLGIGFGPSNLALAVAMEERSGARPASPRPTFAFIERKPGFVWHGGMLLEDTDMQISFLKDLATLRNPKSAYTFINYLHSKGRLEAFINLKTFFPSRLEFNDYLSWVASHFVDRCHYGEEVTEVLPEPADGVVRRLRVRSRDAHGRSHERMARNLVIGVGGEPQVPPAFAGWRDPRVLHSSGYLDRVASIDAGSAPRRIAVVGGGQSAAEVFMDLVRRFPGSQVSLVMRGGALKPSDDSPFVNEIFSPGFTDYIYGRPLDQRRQLLREYRNTNYSVVDLDLIERIYQLFYQQKVTGEARHALLTMREVDQAAAQDDGIACALRERTGGGIERHVFDMVVLATGYCRDAHERVLAPLAPLLSGAFHVDRHYRLHTSALCLPQIFLQGSCEDSHGLSDTLLSVLSMRSQEIAEAMFCPADEAPRRAERDTGPVRERDAVLLDAAMDAAGAGPLGARR</sequence>
<comment type="pathway">
    <text evidence="2">Siderophore biosynthesis.</text>
</comment>
<evidence type="ECO:0000256" key="4">
    <source>
        <dbReference type="ARBA" id="ARBA00022630"/>
    </source>
</evidence>
<gene>
    <name evidence="8" type="primary">pvdA</name>
    <name evidence="8" type="ORF">LMG21510_03673</name>
</gene>
<proteinExistence type="inferred from homology"/>
<accession>A0ABM8XFY5</accession>
<evidence type="ECO:0000256" key="1">
    <source>
        <dbReference type="ARBA" id="ARBA00001974"/>
    </source>
</evidence>
<dbReference type="EMBL" id="CAJZAH010000004">
    <property type="protein sequence ID" value="CAG9179049.1"/>
    <property type="molecule type" value="Genomic_DNA"/>
</dbReference>
<dbReference type="SUPFAM" id="SSF51905">
    <property type="entry name" value="FAD/NAD(P)-binding domain"/>
    <property type="match status" value="2"/>
</dbReference>
<evidence type="ECO:0000256" key="5">
    <source>
        <dbReference type="ARBA" id="ARBA00022827"/>
    </source>
</evidence>
<keyword evidence="9" id="KW-1185">Reference proteome</keyword>